<reference evidence="1 2" key="1">
    <citation type="submission" date="2024-06" db="EMBL/GenBank/DDBJ databases">
        <title>The Natural Products Discovery Center: Release of the First 8490 Sequenced Strains for Exploring Actinobacteria Biosynthetic Diversity.</title>
        <authorList>
            <person name="Kalkreuter E."/>
            <person name="Kautsar S.A."/>
            <person name="Yang D."/>
            <person name="Bader C.D."/>
            <person name="Teijaro C.N."/>
            <person name="Fluegel L."/>
            <person name="Davis C.M."/>
            <person name="Simpson J.R."/>
            <person name="Lauterbach L."/>
            <person name="Steele A.D."/>
            <person name="Gui C."/>
            <person name="Meng S."/>
            <person name="Li G."/>
            <person name="Viehrig K."/>
            <person name="Ye F."/>
            <person name="Su P."/>
            <person name="Kiefer A.F."/>
            <person name="Nichols A."/>
            <person name="Cepeda A.J."/>
            <person name="Yan W."/>
            <person name="Fan B."/>
            <person name="Jiang Y."/>
            <person name="Adhikari A."/>
            <person name="Zheng C.-J."/>
            <person name="Schuster L."/>
            <person name="Cowan T.M."/>
            <person name="Smanski M.J."/>
            <person name="Chevrette M.G."/>
            <person name="De Carvalho L.P.S."/>
            <person name="Shen B."/>
        </authorList>
    </citation>
    <scope>NUCLEOTIDE SEQUENCE [LARGE SCALE GENOMIC DNA]</scope>
    <source>
        <strain evidence="1 2">NPDC006337</strain>
    </source>
</reference>
<dbReference type="EMBL" id="JBEXZR010000001">
    <property type="protein sequence ID" value="MEU0706171.1"/>
    <property type="molecule type" value="Genomic_DNA"/>
</dbReference>
<gene>
    <name evidence="1" type="ORF">ABZ508_02130</name>
</gene>
<dbReference type="RefSeq" id="WP_199831292.1">
    <property type="nucleotide sequence ID" value="NZ_JBEXZM010000016.1"/>
</dbReference>
<protein>
    <submittedName>
        <fullName evidence="1">Uncharacterized protein</fullName>
    </submittedName>
</protein>
<comment type="caution">
    <text evidence="1">The sequence shown here is derived from an EMBL/GenBank/DDBJ whole genome shotgun (WGS) entry which is preliminary data.</text>
</comment>
<dbReference type="Proteomes" id="UP001550378">
    <property type="component" value="Unassembled WGS sequence"/>
</dbReference>
<proteinExistence type="predicted"/>
<accession>A0ABV2W0C4</accession>
<sequence>MGDFASQNRTVLCKSCHRPLRQNRRWFPQQYCNRWHKVRHRVAEFVGGVMENV</sequence>
<name>A0ABV2W0C4_9ACTN</name>
<evidence type="ECO:0000313" key="1">
    <source>
        <dbReference type="EMBL" id="MEU0706171.1"/>
    </source>
</evidence>
<keyword evidence="2" id="KW-1185">Reference proteome</keyword>
<organism evidence="1 2">
    <name type="scientific">Streptomyces lavendulocolor</name>
    <dbReference type="NCBI Taxonomy" id="67316"/>
    <lineage>
        <taxon>Bacteria</taxon>
        <taxon>Bacillati</taxon>
        <taxon>Actinomycetota</taxon>
        <taxon>Actinomycetes</taxon>
        <taxon>Kitasatosporales</taxon>
        <taxon>Streptomycetaceae</taxon>
        <taxon>Streptomyces</taxon>
    </lineage>
</organism>
<evidence type="ECO:0000313" key="2">
    <source>
        <dbReference type="Proteomes" id="UP001550378"/>
    </source>
</evidence>